<dbReference type="VEuPathDB" id="CryptoDB:ChTU502y2012_400fg0085"/>
<evidence type="ECO:0000313" key="13">
    <source>
        <dbReference type="EMBL" id="PPS98262.1"/>
    </source>
</evidence>
<dbReference type="VEuPathDB" id="CryptoDB:GY17_00000979"/>
<evidence type="ECO:0000256" key="5">
    <source>
        <dbReference type="ARBA" id="ARBA00022833"/>
    </source>
</evidence>
<dbReference type="SMART" id="SM00249">
    <property type="entry name" value="PHD"/>
    <property type="match status" value="2"/>
</dbReference>
<dbReference type="PROSITE" id="PS50016">
    <property type="entry name" value="ZF_PHD_2"/>
    <property type="match status" value="1"/>
</dbReference>
<reference evidence="13 14" key="1">
    <citation type="submission" date="2014-11" db="EMBL/GenBank/DDBJ databases">
        <title>Comparative genomic analysis of Cryptosporidium hominis reveals occurrence of genetic recombination in virulent subtypes.</title>
        <authorList>
            <person name="Guo Y."/>
            <person name="Tang K."/>
            <person name="Frace M."/>
            <person name="Li N."/>
            <person name="Roellig D.M."/>
            <person name="Sammons S."/>
            <person name="Knipe K."/>
            <person name="Rowe L."/>
            <person name="Feng Y."/>
            <person name="Xiao L."/>
        </authorList>
    </citation>
    <scope>NUCLEOTIDE SEQUENCE [LARGE SCALE GENOMIC DNA]</scope>
    <source>
        <strain evidence="13">30976</strain>
    </source>
</reference>
<dbReference type="EMBL" id="LN877954">
    <property type="protein sequence ID" value="CUV08078.1"/>
    <property type="molecule type" value="Genomic_DNA"/>
</dbReference>
<keyword evidence="10" id="KW-0175">Coiled coil</keyword>
<comment type="subcellular location">
    <subcellularLocation>
        <location evidence="1">Nucleus</location>
    </subcellularLocation>
</comment>
<dbReference type="Proteomes" id="UP000199752">
    <property type="component" value="Chromosome 8"/>
</dbReference>
<protein>
    <submittedName>
        <fullName evidence="13">Zinc finger containing protein</fullName>
    </submittedName>
</protein>
<gene>
    <name evidence="12" type="ORF">CHUDEA8_5250</name>
    <name evidence="13" type="ORF">GY17_00000979</name>
</gene>
<evidence type="ECO:0000256" key="10">
    <source>
        <dbReference type="SAM" id="Coils"/>
    </source>
</evidence>
<dbReference type="AlphaFoldDB" id="A0A0S4TL28"/>
<dbReference type="EMBL" id="JTAI01000002">
    <property type="protein sequence ID" value="PPS98262.1"/>
    <property type="molecule type" value="Genomic_DNA"/>
</dbReference>
<evidence type="ECO:0000256" key="4">
    <source>
        <dbReference type="ARBA" id="ARBA00022771"/>
    </source>
</evidence>
<dbReference type="Pfam" id="PF00628">
    <property type="entry name" value="PHD"/>
    <property type="match status" value="1"/>
</dbReference>
<dbReference type="InterPro" id="IPR013083">
    <property type="entry name" value="Znf_RING/FYVE/PHD"/>
</dbReference>
<evidence type="ECO:0000313" key="12">
    <source>
        <dbReference type="EMBL" id="CUV08078.1"/>
    </source>
</evidence>
<evidence type="ECO:0000256" key="6">
    <source>
        <dbReference type="ARBA" id="ARBA00023015"/>
    </source>
</evidence>
<evidence type="ECO:0000256" key="1">
    <source>
        <dbReference type="ARBA" id="ARBA00004123"/>
    </source>
</evidence>
<dbReference type="Gene3D" id="3.30.40.10">
    <property type="entry name" value="Zinc/RING finger domain, C3HC4 (zinc finger)"/>
    <property type="match status" value="1"/>
</dbReference>
<keyword evidence="3" id="KW-0677">Repeat</keyword>
<dbReference type="OrthoDB" id="787137at2759"/>
<evidence type="ECO:0000256" key="7">
    <source>
        <dbReference type="ARBA" id="ARBA00023163"/>
    </source>
</evidence>
<accession>A0A0S4TL28</accession>
<feature type="coiled-coil region" evidence="10">
    <location>
        <begin position="71"/>
        <end position="109"/>
    </location>
</feature>
<reference evidence="13 14" key="3">
    <citation type="submission" date="2017-10" db="EMBL/GenBank/DDBJ databases">
        <title>Consistent, comparative and evidence-based genome annotation and re-annotation for the closely-related species, Cryptosporidium parvum, C. hominis and C. tyzzeri.</title>
        <authorList>
            <person name="Baptista R.P."/>
            <person name="Li Y."/>
            <person name="Sateriale A."/>
            <person name="Striepen B."/>
            <person name="Kissinger J.C."/>
        </authorList>
    </citation>
    <scope>NUCLEOTIDE SEQUENCE [LARGE SCALE GENOMIC DNA]</scope>
    <source>
        <strain evidence="13">30976</strain>
    </source>
</reference>
<sequence>MQDNMEIFRNKYHIRCRYTKLTYCTCTKGNKNFYYTGDHELKSMFEKIFPSSQIHELLKLLADSNEARIGLRSSTQKYKRIERIVAREREEFNIQYEKEKKRIRELNSEKMSDIVVSKNSECSEDSEQTALLEDVDKQGSGNELDESTATQCCAEECSDKENYENILRCNVCHKSFHTWCCSPKMSEYIKNSFPWACSECISCTVCKKSDRPSIQVFCDVCSRCFHTSCLNPKLHKVPRNFWLCDDCKVCSKCHKLINFPVENGEILSESLPEGFDYLDSKYGTRICYECKEDEKDLICGVCNCALYKSGNRVCSLCKMYVHNNCLNAQICNLCNQ</sequence>
<dbReference type="InterPro" id="IPR019787">
    <property type="entry name" value="Znf_PHD-finger"/>
</dbReference>
<keyword evidence="4 9" id="KW-0863">Zinc-finger</keyword>
<evidence type="ECO:0000313" key="14">
    <source>
        <dbReference type="Proteomes" id="UP001429100"/>
    </source>
</evidence>
<organism evidence="12">
    <name type="scientific">Cryptosporidium hominis</name>
    <dbReference type="NCBI Taxonomy" id="237895"/>
    <lineage>
        <taxon>Eukaryota</taxon>
        <taxon>Sar</taxon>
        <taxon>Alveolata</taxon>
        <taxon>Apicomplexa</taxon>
        <taxon>Conoidasida</taxon>
        <taxon>Coccidia</taxon>
        <taxon>Eucoccidiorida</taxon>
        <taxon>Eimeriorina</taxon>
        <taxon>Cryptosporidiidae</taxon>
        <taxon>Cryptosporidium</taxon>
    </lineage>
</organism>
<proteinExistence type="predicted"/>
<dbReference type="PANTHER" id="PTHR45888">
    <property type="entry name" value="HL01030P-RELATED"/>
    <property type="match status" value="1"/>
</dbReference>
<keyword evidence="7" id="KW-0804">Transcription</keyword>
<keyword evidence="8" id="KW-0539">Nucleus</keyword>
<evidence type="ECO:0000256" key="9">
    <source>
        <dbReference type="PROSITE-ProRule" id="PRU00146"/>
    </source>
</evidence>
<dbReference type="GO" id="GO:0005634">
    <property type="term" value="C:nucleus"/>
    <property type="evidence" value="ECO:0007669"/>
    <property type="project" value="UniProtKB-SubCell"/>
</dbReference>
<dbReference type="Gene3D" id="2.30.30.1150">
    <property type="match status" value="1"/>
</dbReference>
<feature type="domain" description="PHD-type" evidence="11">
    <location>
        <begin position="200"/>
        <end position="250"/>
    </location>
</feature>
<dbReference type="PANTHER" id="PTHR45888:SF4">
    <property type="entry name" value="PHD FINGER PROTEIN 10"/>
    <property type="match status" value="1"/>
</dbReference>
<keyword evidence="2" id="KW-0479">Metal-binding</keyword>
<evidence type="ECO:0000256" key="2">
    <source>
        <dbReference type="ARBA" id="ARBA00022723"/>
    </source>
</evidence>
<keyword evidence="6" id="KW-0805">Transcription regulation</keyword>
<dbReference type="VEuPathDB" id="CryptoDB:CHUDEA8_5250"/>
<dbReference type="SUPFAM" id="SSF57903">
    <property type="entry name" value="FYVE/PHD zinc finger"/>
    <property type="match status" value="2"/>
</dbReference>
<dbReference type="GO" id="GO:0008270">
    <property type="term" value="F:zinc ion binding"/>
    <property type="evidence" value="ECO:0007669"/>
    <property type="project" value="UniProtKB-KW"/>
</dbReference>
<keyword evidence="5" id="KW-0862">Zinc</keyword>
<name>A0A0S4TL28_CRYHO</name>
<dbReference type="InterPro" id="IPR001965">
    <property type="entry name" value="Znf_PHD"/>
</dbReference>
<evidence type="ECO:0000256" key="3">
    <source>
        <dbReference type="ARBA" id="ARBA00022737"/>
    </source>
</evidence>
<keyword evidence="14" id="KW-1185">Reference proteome</keyword>
<evidence type="ECO:0000259" key="11">
    <source>
        <dbReference type="PROSITE" id="PS50016"/>
    </source>
</evidence>
<reference evidence="12" key="2">
    <citation type="submission" date="2015-08" db="EMBL/GenBank/DDBJ databases">
        <authorList>
            <person name="Babu N.S."/>
            <person name="Beckwith C.J."/>
            <person name="Beseler K.G."/>
            <person name="Brison A."/>
            <person name="Carone J.V."/>
            <person name="Caskin T.P."/>
            <person name="Diamond M."/>
            <person name="Durham M.E."/>
            <person name="Foxe J.M."/>
            <person name="Go M."/>
            <person name="Henderson B.A."/>
            <person name="Jones I.B."/>
            <person name="McGettigan J.A."/>
            <person name="Micheletti S.J."/>
            <person name="Nasrallah M.E."/>
            <person name="Ortiz D."/>
            <person name="Piller C.R."/>
            <person name="Privatt S.R."/>
            <person name="Schneider S.L."/>
            <person name="Sharp S."/>
            <person name="Smith T.C."/>
            <person name="Stanton J.D."/>
            <person name="Ullery H.E."/>
            <person name="Wilson R.J."/>
            <person name="Serrano M.G."/>
            <person name="Buck G."/>
            <person name="Lee V."/>
            <person name="Wang Y."/>
            <person name="Carvalho R."/>
            <person name="Voegtly L."/>
            <person name="Shi R."/>
            <person name="Duckworth R."/>
            <person name="Johnson A."/>
            <person name="Loviza R."/>
            <person name="Walstead R."/>
            <person name="Shah Z."/>
            <person name="Kiflezghi M."/>
            <person name="Wade K."/>
            <person name="Ball S.L."/>
            <person name="Bradley K.W."/>
            <person name="Asai D.J."/>
            <person name="Bowman C.A."/>
            <person name="Russell D.A."/>
            <person name="Pope W.H."/>
            <person name="Jacobs-Sera D."/>
            <person name="Hendrix R.W."/>
            <person name="Hatfull G.F."/>
        </authorList>
    </citation>
    <scope>NUCLEOTIDE SEQUENCE [LARGE SCALE GENOMIC DNA]</scope>
</reference>
<dbReference type="VEuPathDB" id="CryptoDB:Chro.80599"/>
<evidence type="ECO:0000256" key="8">
    <source>
        <dbReference type="ARBA" id="ARBA00023242"/>
    </source>
</evidence>
<dbReference type="InterPro" id="IPR011011">
    <property type="entry name" value="Znf_FYVE_PHD"/>
</dbReference>
<dbReference type="Proteomes" id="UP001429100">
    <property type="component" value="Unassembled WGS sequence"/>
</dbReference>